<dbReference type="SUPFAM" id="SSF51905">
    <property type="entry name" value="FAD/NAD(P)-binding domain"/>
    <property type="match status" value="1"/>
</dbReference>
<protein>
    <submittedName>
        <fullName evidence="2">Geranylgeranyl diphosphate reductase</fullName>
        <ecNumber evidence="2">1.3.1.83</ecNumber>
    </submittedName>
</protein>
<dbReference type="GO" id="GO:0071949">
    <property type="term" value="F:FAD binding"/>
    <property type="evidence" value="ECO:0007669"/>
    <property type="project" value="InterPro"/>
</dbReference>
<accession>A0A1W1D2C5</accession>
<dbReference type="GO" id="GO:0102067">
    <property type="term" value="F:geranylgeranyl diphosphate reductase activity"/>
    <property type="evidence" value="ECO:0007669"/>
    <property type="project" value="UniProtKB-EC"/>
</dbReference>
<dbReference type="InterPro" id="IPR036188">
    <property type="entry name" value="FAD/NAD-bd_sf"/>
</dbReference>
<name>A0A1W1D2C5_9ZZZZ</name>
<dbReference type="InterPro" id="IPR002938">
    <property type="entry name" value="FAD-bd"/>
</dbReference>
<dbReference type="EMBL" id="FPHP01000002">
    <property type="protein sequence ID" value="SFV74556.1"/>
    <property type="molecule type" value="Genomic_DNA"/>
</dbReference>
<proteinExistence type="predicted"/>
<evidence type="ECO:0000259" key="1">
    <source>
        <dbReference type="Pfam" id="PF01494"/>
    </source>
</evidence>
<organism evidence="2">
    <name type="scientific">hydrothermal vent metagenome</name>
    <dbReference type="NCBI Taxonomy" id="652676"/>
    <lineage>
        <taxon>unclassified sequences</taxon>
        <taxon>metagenomes</taxon>
        <taxon>ecological metagenomes</taxon>
    </lineage>
</organism>
<evidence type="ECO:0000313" key="2">
    <source>
        <dbReference type="EMBL" id="SFV74556.1"/>
    </source>
</evidence>
<dbReference type="PRINTS" id="PR00420">
    <property type="entry name" value="RNGMNOXGNASE"/>
</dbReference>
<gene>
    <name evidence="2" type="ORF">MNB_SM-3-447</name>
</gene>
<feature type="domain" description="FAD-binding" evidence="1">
    <location>
        <begin position="3"/>
        <end position="163"/>
    </location>
</feature>
<dbReference type="NCBIfam" id="TIGR02032">
    <property type="entry name" value="GG-red-SF"/>
    <property type="match status" value="1"/>
</dbReference>
<sequence>MIETEILIVGGGIAGATLAKYLSLSNIPTILLQKKCNFKKPCGGGIRLDAFEEFDLDKNLIVSQIDTIVLASHKKRIEVDISKTPLGIVERRAFDKYLRQEAKKAGTTIYEAKFLDVEIQKDCVIATVKFNDTIKKIKAKYLVGADGVHSVVRKKVYHENVSSLMTNYSDFSHTYTTKCEFHFGLDIANRYYAWAFPESGGTNVGTLANQNYMQNFLSHLNIKEKAKIYGYKIPEFKNPIFYKNRVFFVGDSASQVLPFTYEGIYYAMSSAKILADVICNNEEPLMYEKRWNAKYLHKFTTLKKLQKIFLYNDFTIDIMMKLYTYPSVQRQMIELWLGKKELHLNFQFFLKVLKKILH</sequence>
<dbReference type="EC" id="1.3.1.83" evidence="2"/>
<dbReference type="InterPro" id="IPR050407">
    <property type="entry name" value="Geranylgeranyl_reductase"/>
</dbReference>
<dbReference type="PANTHER" id="PTHR42685">
    <property type="entry name" value="GERANYLGERANYL DIPHOSPHATE REDUCTASE"/>
    <property type="match status" value="1"/>
</dbReference>
<keyword evidence="2" id="KW-0560">Oxidoreductase</keyword>
<dbReference type="PANTHER" id="PTHR42685:SF4">
    <property type="entry name" value="GERANYLGERANYL DIPHOSPHATE REDUCTASE, CHLOROPLASTIC"/>
    <property type="match status" value="1"/>
</dbReference>
<reference evidence="2" key="1">
    <citation type="submission" date="2016-10" db="EMBL/GenBank/DDBJ databases">
        <authorList>
            <person name="de Groot N.N."/>
        </authorList>
    </citation>
    <scope>NUCLEOTIDE SEQUENCE</scope>
</reference>
<dbReference type="Gene3D" id="3.50.50.60">
    <property type="entry name" value="FAD/NAD(P)-binding domain"/>
    <property type="match status" value="1"/>
</dbReference>
<dbReference type="AlphaFoldDB" id="A0A1W1D2C5"/>
<dbReference type="InterPro" id="IPR011777">
    <property type="entry name" value="Geranylgeranyl_Rdtase_fam"/>
</dbReference>
<dbReference type="Pfam" id="PF01494">
    <property type="entry name" value="FAD_binding_3"/>
    <property type="match status" value="1"/>
</dbReference>